<proteinExistence type="inferred from homology"/>
<evidence type="ECO:0000256" key="3">
    <source>
        <dbReference type="ARBA" id="ARBA00022475"/>
    </source>
</evidence>
<evidence type="ECO:0000259" key="8">
    <source>
        <dbReference type="PROSITE" id="PS50928"/>
    </source>
</evidence>
<evidence type="ECO:0000313" key="10">
    <source>
        <dbReference type="Proteomes" id="UP000011863"/>
    </source>
</evidence>
<dbReference type="AlphaFoldDB" id="A0A6C7EB99"/>
<evidence type="ECO:0000256" key="6">
    <source>
        <dbReference type="ARBA" id="ARBA00023136"/>
    </source>
</evidence>
<feature type="transmembrane region" description="Helical" evidence="7">
    <location>
        <begin position="145"/>
        <end position="167"/>
    </location>
</feature>
<dbReference type="InterPro" id="IPR050366">
    <property type="entry name" value="BP-dependent_transpt_permease"/>
</dbReference>
<keyword evidence="10" id="KW-1185">Reference proteome</keyword>
<dbReference type="PANTHER" id="PTHR43386">
    <property type="entry name" value="OLIGOPEPTIDE TRANSPORT SYSTEM PERMEASE PROTEIN APPC"/>
    <property type="match status" value="1"/>
</dbReference>
<dbReference type="Proteomes" id="UP000011863">
    <property type="component" value="Chromosome"/>
</dbReference>
<accession>A0A6C7EB99</accession>
<evidence type="ECO:0000256" key="4">
    <source>
        <dbReference type="ARBA" id="ARBA00022692"/>
    </source>
</evidence>
<keyword evidence="3" id="KW-1003">Cell membrane</keyword>
<feature type="transmembrane region" description="Helical" evidence="7">
    <location>
        <begin position="224"/>
        <end position="246"/>
    </location>
</feature>
<dbReference type="InterPro" id="IPR000515">
    <property type="entry name" value="MetI-like"/>
</dbReference>
<evidence type="ECO:0000256" key="5">
    <source>
        <dbReference type="ARBA" id="ARBA00022989"/>
    </source>
</evidence>
<protein>
    <submittedName>
        <fullName evidence="9">Putative oligopeptide ABC transporter permease protein</fullName>
    </submittedName>
</protein>
<dbReference type="PANTHER" id="PTHR43386:SF1">
    <property type="entry name" value="D,D-DIPEPTIDE TRANSPORT SYSTEM PERMEASE PROTEIN DDPC-RELATED"/>
    <property type="match status" value="1"/>
</dbReference>
<comment type="subcellular location">
    <subcellularLocation>
        <location evidence="1 7">Cell membrane</location>
        <topology evidence="1 7">Multi-pass membrane protein</topology>
    </subcellularLocation>
</comment>
<organism evidence="9 10">
    <name type="scientific">Ilumatobacter coccineus (strain NBRC 103263 / KCTC 29153 / YM16-304)</name>
    <dbReference type="NCBI Taxonomy" id="1313172"/>
    <lineage>
        <taxon>Bacteria</taxon>
        <taxon>Bacillati</taxon>
        <taxon>Actinomycetota</taxon>
        <taxon>Acidimicrobiia</taxon>
        <taxon>Acidimicrobiales</taxon>
        <taxon>Ilumatobacteraceae</taxon>
        <taxon>Ilumatobacter</taxon>
    </lineage>
</organism>
<keyword evidence="4 7" id="KW-0812">Transmembrane</keyword>
<name>A0A6C7EB99_ILUCY</name>
<dbReference type="Pfam" id="PF00528">
    <property type="entry name" value="BPD_transp_1"/>
    <property type="match status" value="1"/>
</dbReference>
<dbReference type="InterPro" id="IPR035906">
    <property type="entry name" value="MetI-like_sf"/>
</dbReference>
<dbReference type="GO" id="GO:0005886">
    <property type="term" value="C:plasma membrane"/>
    <property type="evidence" value="ECO:0007669"/>
    <property type="project" value="UniProtKB-SubCell"/>
</dbReference>
<dbReference type="OrthoDB" id="3531748at2"/>
<feature type="transmembrane region" description="Helical" evidence="7">
    <location>
        <begin position="281"/>
        <end position="300"/>
    </location>
</feature>
<feature type="domain" description="ABC transmembrane type-1" evidence="8">
    <location>
        <begin position="111"/>
        <end position="300"/>
    </location>
</feature>
<dbReference type="SUPFAM" id="SSF161098">
    <property type="entry name" value="MetI-like"/>
    <property type="match status" value="1"/>
</dbReference>
<keyword evidence="5 7" id="KW-1133">Transmembrane helix</keyword>
<keyword evidence="2 7" id="KW-0813">Transport</keyword>
<evidence type="ECO:0000256" key="2">
    <source>
        <dbReference type="ARBA" id="ARBA00022448"/>
    </source>
</evidence>
<evidence type="ECO:0000256" key="7">
    <source>
        <dbReference type="RuleBase" id="RU363032"/>
    </source>
</evidence>
<feature type="transmembrane region" description="Helical" evidence="7">
    <location>
        <begin position="113"/>
        <end position="138"/>
    </location>
</feature>
<feature type="transmembrane region" description="Helical" evidence="7">
    <location>
        <begin position="28"/>
        <end position="46"/>
    </location>
</feature>
<keyword evidence="6 7" id="KW-0472">Membrane</keyword>
<reference evidence="9 10" key="1">
    <citation type="journal article" date="2013" name="Int. J. Syst. Evol. Microbiol.">
        <title>Ilumatobacter nonamiense sp. nov. and Ilumatobacter coccineum sp. nov., isolated from seashore sand.</title>
        <authorList>
            <person name="Matsumoto A."/>
            <person name="Kasai H."/>
            <person name="Matsuo Y."/>
            <person name="Shizuri Y."/>
            <person name="Ichikawa N."/>
            <person name="Fujita N."/>
            <person name="Omura S."/>
            <person name="Takahashi Y."/>
        </authorList>
    </citation>
    <scope>NUCLEOTIDE SEQUENCE [LARGE SCALE GENOMIC DNA]</scope>
    <source>
        <strain evidence="10">NBRC 103263 / KCTC 29153 / YM16-304</strain>
    </source>
</reference>
<dbReference type="CDD" id="cd06261">
    <property type="entry name" value="TM_PBP2"/>
    <property type="match status" value="1"/>
</dbReference>
<dbReference type="RefSeq" id="WP_015441155.1">
    <property type="nucleotide sequence ID" value="NC_020520.1"/>
</dbReference>
<dbReference type="GO" id="GO:0055085">
    <property type="term" value="P:transmembrane transport"/>
    <property type="evidence" value="ECO:0007669"/>
    <property type="project" value="InterPro"/>
</dbReference>
<dbReference type="PROSITE" id="PS50928">
    <property type="entry name" value="ABC_TM1"/>
    <property type="match status" value="1"/>
</dbReference>
<evidence type="ECO:0000313" key="9">
    <source>
        <dbReference type="EMBL" id="BAN01908.1"/>
    </source>
</evidence>
<dbReference type="Gene3D" id="1.10.3720.10">
    <property type="entry name" value="MetI-like"/>
    <property type="match status" value="1"/>
</dbReference>
<gene>
    <name evidence="9" type="ORF">YM304_15940</name>
</gene>
<evidence type="ECO:0000256" key="1">
    <source>
        <dbReference type="ARBA" id="ARBA00004651"/>
    </source>
</evidence>
<dbReference type="KEGG" id="aym:YM304_15940"/>
<sequence>MTNVAEQLSTTSTKVVDQKVGGKRESNIVFWASASWLIVVVGFVLLGELNPLVKDPTLRDAANINAQPILTNLFKTDCLNAEAGESCVEIGGLMGNTGLGQDVFSQIVVGGRISIFVALMVTAIGIGVGGTMGLLAGYLKGKVDIVVQMIINTTLSVPALLLVIFIVTVRGKTLTNVILAVSLLAIPALARIVRASTLQVADREFVKAAEVLGVKKMSILFREVLPNVMPTLVSFAFLTTGIILVVESSLAFLGLSVPPPDITWGSIIANGRPKFQDAPHVVFAPAIILFLTVLALNLVGDRLLKRFDIREASL</sequence>
<dbReference type="EMBL" id="AP012057">
    <property type="protein sequence ID" value="BAN01908.1"/>
    <property type="molecule type" value="Genomic_DNA"/>
</dbReference>
<comment type="similarity">
    <text evidence="7">Belongs to the binding-protein-dependent transport system permease family.</text>
</comment>